<keyword evidence="9" id="KW-0539">Nucleus</keyword>
<feature type="domain" description="NF-X1-type" evidence="11">
    <location>
        <begin position="76"/>
        <end position="94"/>
    </location>
</feature>
<feature type="domain" description="NF-X1-type" evidence="11">
    <location>
        <begin position="134"/>
        <end position="153"/>
    </location>
</feature>
<dbReference type="GO" id="GO:0000981">
    <property type="term" value="F:DNA-binding transcription factor activity, RNA polymerase II-specific"/>
    <property type="evidence" value="ECO:0007669"/>
    <property type="project" value="TreeGrafter"/>
</dbReference>
<evidence type="ECO:0000313" key="13">
    <source>
        <dbReference type="Proteomes" id="UP000269721"/>
    </source>
</evidence>
<keyword evidence="8" id="KW-0804">Transcription</keyword>
<comment type="similarity">
    <text evidence="2">Belongs to the NFX1 family.</text>
</comment>
<feature type="domain" description="NF-X1-type" evidence="11">
    <location>
        <begin position="462"/>
        <end position="484"/>
    </location>
</feature>
<protein>
    <recommendedName>
        <fullName evidence="11">NF-X1-type domain-containing protein</fullName>
    </recommendedName>
</protein>
<keyword evidence="13" id="KW-1185">Reference proteome</keyword>
<evidence type="ECO:0000256" key="10">
    <source>
        <dbReference type="SAM" id="MobiDB-lite"/>
    </source>
</evidence>
<dbReference type="CDD" id="cd06008">
    <property type="entry name" value="NF-X1-zinc-finger"/>
    <property type="match status" value="3"/>
</dbReference>
<accession>A0A4P9WBD9</accession>
<evidence type="ECO:0000256" key="6">
    <source>
        <dbReference type="ARBA" id="ARBA00022833"/>
    </source>
</evidence>
<dbReference type="Proteomes" id="UP000269721">
    <property type="component" value="Unassembled WGS sequence"/>
</dbReference>
<evidence type="ECO:0000256" key="4">
    <source>
        <dbReference type="ARBA" id="ARBA00022737"/>
    </source>
</evidence>
<sequence>LKCVSKWGRASASDAPPAPTTSTAAQPGWRCPGCQNVSTNIPNAYTCFCGKAQNPPVNHFLVPHSCGETCLKERGCPHKCSVQCHPGPCKPCEAMAPPVSCHCKRSTFVVRCSELANVSFDPSCGEICDKELNCGNHKCTRPCHSGPCLPCDITFTQNCHCGRSEKTIPCGTPPTLFSCTATCEQPFSCGIHSCQRGCHPLANHTTVCPSDPAVIRRCPCGTKTVDELTHGNCRQTCEDPIPTCDGVCKKVLFCGHRCEVPCHVGECPPCQESMVIPCRCGRTHPSIPCSTLERDPATGEPLPPLCDRVCTTMRHCRRHRCGDRCCPVVDFHVCDLVCAKTLRCGKHNCTLGCGHEGRCHDCMEGVSFEELACNCGLTRIFPPIACGTAPPTCTQPCTRPSPCGHPRYGPHNCHGDDEPCPPCVIFVERNCACGKKSMKNIPCSRQGLPSCGESCGRTIPGCGHVCQRFCHSGSCTDETNRCTAKCGRSRSVCGHTCGFTCHGKAYCAEDRPCLAKLSQACRCGNKVQQIVCGAWKESIGKSAASPLPCDETCALAERNRRLAEALEVDTSPNAPPITEYDDALLRYAHHNLAWARTVEKTLKEFLEDRTKRTHHFPHTRSGRAPFIAGLAVHYNLVGEVVDADSGRGSVIVRKTASRLPAVPHPLISSAAARHIPS</sequence>
<feature type="domain" description="NF-X1-type" evidence="11">
    <location>
        <begin position="189"/>
        <end position="220"/>
    </location>
</feature>
<feature type="domain" description="NF-X1-type" evidence="11">
    <location>
        <begin position="344"/>
        <end position="364"/>
    </location>
</feature>
<evidence type="ECO:0000313" key="12">
    <source>
        <dbReference type="EMBL" id="RKO89941.1"/>
    </source>
</evidence>
<organism evidence="12 13">
    <name type="scientific">Blyttiomyces helicus</name>
    <dbReference type="NCBI Taxonomy" id="388810"/>
    <lineage>
        <taxon>Eukaryota</taxon>
        <taxon>Fungi</taxon>
        <taxon>Fungi incertae sedis</taxon>
        <taxon>Chytridiomycota</taxon>
        <taxon>Chytridiomycota incertae sedis</taxon>
        <taxon>Chytridiomycetes</taxon>
        <taxon>Chytridiomycetes incertae sedis</taxon>
        <taxon>Blyttiomyces</taxon>
    </lineage>
</organism>
<dbReference type="AlphaFoldDB" id="A0A4P9WBD9"/>
<evidence type="ECO:0000256" key="9">
    <source>
        <dbReference type="ARBA" id="ARBA00023242"/>
    </source>
</evidence>
<dbReference type="PANTHER" id="PTHR12360:SF12">
    <property type="entry name" value="TRANSCRIPTIONAL REPRESSOR NF-X1"/>
    <property type="match status" value="1"/>
</dbReference>
<dbReference type="GO" id="GO:0000977">
    <property type="term" value="F:RNA polymerase II transcription regulatory region sequence-specific DNA binding"/>
    <property type="evidence" value="ECO:0007669"/>
    <property type="project" value="TreeGrafter"/>
</dbReference>
<feature type="compositionally biased region" description="Low complexity" evidence="10">
    <location>
        <begin position="10"/>
        <end position="25"/>
    </location>
</feature>
<evidence type="ECO:0000256" key="5">
    <source>
        <dbReference type="ARBA" id="ARBA00022771"/>
    </source>
</evidence>
<evidence type="ECO:0000256" key="1">
    <source>
        <dbReference type="ARBA" id="ARBA00004123"/>
    </source>
</evidence>
<name>A0A4P9WBD9_9FUNG</name>
<evidence type="ECO:0000259" key="11">
    <source>
        <dbReference type="SMART" id="SM00438"/>
    </source>
</evidence>
<keyword evidence="6" id="KW-0862">Zinc</keyword>
<feature type="domain" description="NF-X1-type" evidence="11">
    <location>
        <begin position="493"/>
        <end position="515"/>
    </location>
</feature>
<evidence type="ECO:0000256" key="7">
    <source>
        <dbReference type="ARBA" id="ARBA00023015"/>
    </source>
</evidence>
<feature type="non-terminal residue" evidence="12">
    <location>
        <position position="677"/>
    </location>
</feature>
<keyword evidence="5" id="KW-0863">Zinc-finger</keyword>
<dbReference type="OrthoDB" id="6512771at2759"/>
<dbReference type="InterPro" id="IPR034078">
    <property type="entry name" value="NFX1_fam"/>
</dbReference>
<dbReference type="EMBL" id="KZ995807">
    <property type="protein sequence ID" value="RKO89941.1"/>
    <property type="molecule type" value="Genomic_DNA"/>
</dbReference>
<proteinExistence type="inferred from homology"/>
<dbReference type="GO" id="GO:0005634">
    <property type="term" value="C:nucleus"/>
    <property type="evidence" value="ECO:0007669"/>
    <property type="project" value="UniProtKB-SubCell"/>
</dbReference>
<keyword evidence="3" id="KW-0479">Metal-binding</keyword>
<feature type="domain" description="NF-X1-type" evidence="11">
    <location>
        <begin position="254"/>
        <end position="272"/>
    </location>
</feature>
<evidence type="ECO:0000256" key="8">
    <source>
        <dbReference type="ARBA" id="ARBA00023163"/>
    </source>
</evidence>
<dbReference type="GO" id="GO:0008270">
    <property type="term" value="F:zinc ion binding"/>
    <property type="evidence" value="ECO:0007669"/>
    <property type="project" value="UniProtKB-KW"/>
</dbReference>
<feature type="non-terminal residue" evidence="12">
    <location>
        <position position="1"/>
    </location>
</feature>
<dbReference type="InterPro" id="IPR000967">
    <property type="entry name" value="Znf_NFX1"/>
</dbReference>
<keyword evidence="7" id="KW-0805">Transcription regulation</keyword>
<feature type="region of interest" description="Disordered" evidence="10">
    <location>
        <begin position="1"/>
        <end position="27"/>
    </location>
</feature>
<comment type="subcellular location">
    <subcellularLocation>
        <location evidence="1">Nucleus</location>
    </subcellularLocation>
</comment>
<gene>
    <name evidence="12" type="ORF">BDK51DRAFT_13552</name>
</gene>
<evidence type="ECO:0000256" key="2">
    <source>
        <dbReference type="ARBA" id="ARBA00007269"/>
    </source>
</evidence>
<dbReference type="PANTHER" id="PTHR12360">
    <property type="entry name" value="NUCLEAR TRANSCRIPTION FACTOR, X-BOX BINDING 1 NFX1"/>
    <property type="match status" value="1"/>
</dbReference>
<dbReference type="Pfam" id="PF01422">
    <property type="entry name" value="zf-NF-X1"/>
    <property type="match status" value="6"/>
</dbReference>
<evidence type="ECO:0000256" key="3">
    <source>
        <dbReference type="ARBA" id="ARBA00022723"/>
    </source>
</evidence>
<dbReference type="GO" id="GO:0000122">
    <property type="term" value="P:negative regulation of transcription by RNA polymerase II"/>
    <property type="evidence" value="ECO:0007669"/>
    <property type="project" value="TreeGrafter"/>
</dbReference>
<reference evidence="13" key="1">
    <citation type="journal article" date="2018" name="Nat. Microbiol.">
        <title>Leveraging single-cell genomics to expand the fungal tree of life.</title>
        <authorList>
            <person name="Ahrendt S.R."/>
            <person name="Quandt C.A."/>
            <person name="Ciobanu D."/>
            <person name="Clum A."/>
            <person name="Salamov A."/>
            <person name="Andreopoulos B."/>
            <person name="Cheng J.F."/>
            <person name="Woyke T."/>
            <person name="Pelin A."/>
            <person name="Henrissat B."/>
            <person name="Reynolds N.K."/>
            <person name="Benny G.L."/>
            <person name="Smith M.E."/>
            <person name="James T.Y."/>
            <person name="Grigoriev I.V."/>
        </authorList>
    </citation>
    <scope>NUCLEOTIDE SEQUENCE [LARGE SCALE GENOMIC DNA]</scope>
</reference>
<keyword evidence="4" id="KW-0677">Repeat</keyword>
<dbReference type="SMART" id="SM00438">
    <property type="entry name" value="ZnF_NFX"/>
    <property type="match status" value="7"/>
</dbReference>